<protein>
    <submittedName>
        <fullName evidence="3">Putative tick kunitz 53</fullName>
    </submittedName>
</protein>
<feature type="domain" description="BPTI/Kunitz inhibitor" evidence="2">
    <location>
        <begin position="25"/>
        <end position="74"/>
    </location>
</feature>
<name>V5HXW5_IXORI</name>
<dbReference type="SUPFAM" id="SSF57362">
    <property type="entry name" value="BPTI-like"/>
    <property type="match status" value="1"/>
</dbReference>
<sequence>MKATIAVICVFSAVVLISALSEEACRAPRPSSICGPAVTVRLQYYFSNYTGRCESENGCNTGPNNFPTREDCERESSLL</sequence>
<feature type="chain" id="PRO_5004738225" evidence="1">
    <location>
        <begin position="20"/>
        <end position="79"/>
    </location>
</feature>
<dbReference type="Gene3D" id="4.10.410.10">
    <property type="entry name" value="Pancreatic trypsin inhibitor Kunitz domain"/>
    <property type="match status" value="1"/>
</dbReference>
<keyword evidence="1" id="KW-0732">Signal</keyword>
<evidence type="ECO:0000313" key="3">
    <source>
        <dbReference type="EMBL" id="JAB83589.1"/>
    </source>
</evidence>
<proteinExistence type="evidence at transcript level"/>
<reference evidence="3" key="1">
    <citation type="journal article" date="2015" name="Sci. Rep.">
        <title>Tissue- and time-dependent transcription in Ixodes ricinus salivary glands and midguts when blood feeding on the vertebrate host.</title>
        <authorList>
            <person name="Kotsyfakis M."/>
            <person name="Schwarz A."/>
            <person name="Erhart J."/>
            <person name="Ribeiro J.M."/>
        </authorList>
    </citation>
    <scope>NUCLEOTIDE SEQUENCE</scope>
    <source>
        <tissue evidence="3">Salivary gland and midgut</tissue>
    </source>
</reference>
<dbReference type="InterPro" id="IPR002223">
    <property type="entry name" value="Kunitz_BPTI"/>
</dbReference>
<organism evidence="3">
    <name type="scientific">Ixodes ricinus</name>
    <name type="common">Common tick</name>
    <name type="synonym">Acarus ricinus</name>
    <dbReference type="NCBI Taxonomy" id="34613"/>
    <lineage>
        <taxon>Eukaryota</taxon>
        <taxon>Metazoa</taxon>
        <taxon>Ecdysozoa</taxon>
        <taxon>Arthropoda</taxon>
        <taxon>Chelicerata</taxon>
        <taxon>Arachnida</taxon>
        <taxon>Acari</taxon>
        <taxon>Parasitiformes</taxon>
        <taxon>Ixodida</taxon>
        <taxon>Ixodoidea</taxon>
        <taxon>Ixodidae</taxon>
        <taxon>Ixodinae</taxon>
        <taxon>Ixodes</taxon>
    </lineage>
</organism>
<dbReference type="EMBL" id="GANP01000879">
    <property type="protein sequence ID" value="JAB83589.1"/>
    <property type="molecule type" value="mRNA"/>
</dbReference>
<dbReference type="Pfam" id="PF00014">
    <property type="entry name" value="Kunitz_BPTI"/>
    <property type="match status" value="1"/>
</dbReference>
<dbReference type="InterPro" id="IPR036880">
    <property type="entry name" value="Kunitz_BPTI_sf"/>
</dbReference>
<dbReference type="AlphaFoldDB" id="V5HXW5"/>
<dbReference type="GO" id="GO:0004867">
    <property type="term" value="F:serine-type endopeptidase inhibitor activity"/>
    <property type="evidence" value="ECO:0007669"/>
    <property type="project" value="InterPro"/>
</dbReference>
<evidence type="ECO:0000256" key="1">
    <source>
        <dbReference type="SAM" id="SignalP"/>
    </source>
</evidence>
<evidence type="ECO:0000259" key="2">
    <source>
        <dbReference type="Pfam" id="PF00014"/>
    </source>
</evidence>
<feature type="signal peptide" evidence="1">
    <location>
        <begin position="1"/>
        <end position="19"/>
    </location>
</feature>
<accession>V5HXW5</accession>